<dbReference type="Gene3D" id="2.40.480.10">
    <property type="entry name" value="Allene oxide cyclase-like"/>
    <property type="match status" value="1"/>
</dbReference>
<dbReference type="PROSITE" id="PS51257">
    <property type="entry name" value="PROKAR_LIPOPROTEIN"/>
    <property type="match status" value="1"/>
</dbReference>
<dbReference type="Pfam" id="PF03018">
    <property type="entry name" value="Dirigent"/>
    <property type="match status" value="1"/>
</dbReference>
<evidence type="ECO:0000256" key="1">
    <source>
        <dbReference type="ARBA" id="ARBA00010746"/>
    </source>
</evidence>
<evidence type="ECO:0000256" key="3">
    <source>
        <dbReference type="ARBA" id="ARBA00022525"/>
    </source>
</evidence>
<dbReference type="GO" id="GO:0048046">
    <property type="term" value="C:apoplast"/>
    <property type="evidence" value="ECO:0007669"/>
    <property type="project" value="UniProtKB-SubCell"/>
</dbReference>
<dbReference type="AlphaFoldDB" id="A0A4U5LSP2"/>
<organism evidence="5">
    <name type="scientific">Populus alba</name>
    <name type="common">White poplar</name>
    <dbReference type="NCBI Taxonomy" id="43335"/>
    <lineage>
        <taxon>Eukaryota</taxon>
        <taxon>Viridiplantae</taxon>
        <taxon>Streptophyta</taxon>
        <taxon>Embryophyta</taxon>
        <taxon>Tracheophyta</taxon>
        <taxon>Spermatophyta</taxon>
        <taxon>Magnoliopsida</taxon>
        <taxon>eudicotyledons</taxon>
        <taxon>Gunneridae</taxon>
        <taxon>Pentapetalae</taxon>
        <taxon>rosids</taxon>
        <taxon>fabids</taxon>
        <taxon>Malpighiales</taxon>
        <taxon>Salicaceae</taxon>
        <taxon>Saliceae</taxon>
        <taxon>Populus</taxon>
    </lineage>
</organism>
<comment type="caution">
    <text evidence="5">The sequence shown here is derived from an EMBL/GenBank/DDBJ whole genome shotgun (WGS) entry which is preliminary data.</text>
</comment>
<gene>
    <name evidence="5" type="ORF">D5086_0000326110</name>
</gene>
<dbReference type="InterPro" id="IPR044859">
    <property type="entry name" value="Allene_oxi_cyc_Dirigent"/>
</dbReference>
<keyword evidence="4" id="KW-0732">Signal</keyword>
<keyword evidence="4" id="KW-0052">Apoplast</keyword>
<comment type="subunit">
    <text evidence="2 4">Homodimer.</text>
</comment>
<dbReference type="STRING" id="43335.A0A4U5LSP2"/>
<protein>
    <recommendedName>
        <fullName evidence="4">Dirigent protein</fullName>
    </recommendedName>
</protein>
<comment type="function">
    <text evidence="4">Dirigent proteins impart stereoselectivity on the phenoxy radical-coupling reaction, yielding optically active lignans from two molecules of coniferyl alcohol in the biosynthesis of lignans, flavonolignans, and alkaloids and thus plays a central role in plant secondary metabolism.</text>
</comment>
<dbReference type="EMBL" id="RCHU01001276">
    <property type="protein sequence ID" value="TKR59050.1"/>
    <property type="molecule type" value="Genomic_DNA"/>
</dbReference>
<keyword evidence="3 4" id="KW-0964">Secreted</keyword>
<accession>A0A4U5LSP2</accession>
<sequence length="178" mass="19061">MAMNSKLLLLFALAVVFSCKSTDALKVKATRIQFYMHDVISGPNPTAVRVAGPDNSTTTSPNATAAMFGSIYMMDNPLTVTPDPNSTVVGRAQGIYGMSSQNEFSLLMSLTVGFISGPYNGSTFSVLGRNPIMSEVREMPVVGGTGIFRLARGYCLAKTHSMVGFDAIIGYNVTLLHY</sequence>
<evidence type="ECO:0000313" key="5">
    <source>
        <dbReference type="EMBL" id="TKR59050.1"/>
    </source>
</evidence>
<reference evidence="5" key="1">
    <citation type="submission" date="2018-10" db="EMBL/GenBank/DDBJ databases">
        <title>Population genomic analysis revealed the cold adaptation of white poplar.</title>
        <authorList>
            <person name="Liu Y.-J."/>
        </authorList>
    </citation>
    <scope>NUCLEOTIDE SEQUENCE [LARGE SCALE GENOMIC DNA]</scope>
    <source>
        <strain evidence="5">PAL-ZL1</strain>
    </source>
</reference>
<feature type="chain" id="PRO_5021008422" description="Dirigent protein" evidence="4">
    <location>
        <begin position="25"/>
        <end position="178"/>
    </location>
</feature>
<dbReference type="InterPro" id="IPR004265">
    <property type="entry name" value="Dirigent"/>
</dbReference>
<evidence type="ECO:0000256" key="4">
    <source>
        <dbReference type="RuleBase" id="RU363099"/>
    </source>
</evidence>
<feature type="signal peptide" evidence="4">
    <location>
        <begin position="1"/>
        <end position="24"/>
    </location>
</feature>
<evidence type="ECO:0000256" key="2">
    <source>
        <dbReference type="ARBA" id="ARBA00011738"/>
    </source>
</evidence>
<comment type="similarity">
    <text evidence="1 4">Belongs to the plant dirigent protein family.</text>
</comment>
<dbReference type="GO" id="GO:0009699">
    <property type="term" value="P:phenylpropanoid biosynthetic process"/>
    <property type="evidence" value="ECO:0007669"/>
    <property type="project" value="UniProtKB-ARBA"/>
</dbReference>
<comment type="subcellular location">
    <subcellularLocation>
        <location evidence="4">Secreted</location>
        <location evidence="4">Extracellular space</location>
        <location evidence="4">Apoplast</location>
    </subcellularLocation>
</comment>
<dbReference type="PANTHER" id="PTHR21495">
    <property type="entry name" value="NUCLEOPORIN-RELATED"/>
    <property type="match status" value="1"/>
</dbReference>
<name>A0A4U5LSP2_POPAL</name>
<proteinExistence type="inferred from homology"/>